<dbReference type="Gene3D" id="3.80.10.10">
    <property type="entry name" value="Ribonuclease Inhibitor"/>
    <property type="match status" value="1"/>
</dbReference>
<organism evidence="3">
    <name type="scientific">Sesamum calycinum</name>
    <dbReference type="NCBI Taxonomy" id="2727403"/>
    <lineage>
        <taxon>Eukaryota</taxon>
        <taxon>Viridiplantae</taxon>
        <taxon>Streptophyta</taxon>
        <taxon>Embryophyta</taxon>
        <taxon>Tracheophyta</taxon>
        <taxon>Spermatophyta</taxon>
        <taxon>Magnoliopsida</taxon>
        <taxon>eudicotyledons</taxon>
        <taxon>Gunneridae</taxon>
        <taxon>Pentapetalae</taxon>
        <taxon>asterids</taxon>
        <taxon>lamiids</taxon>
        <taxon>Lamiales</taxon>
        <taxon>Pedaliaceae</taxon>
        <taxon>Sesamum</taxon>
    </lineage>
</organism>
<evidence type="ECO:0000256" key="1">
    <source>
        <dbReference type="SAM" id="MobiDB-lite"/>
    </source>
</evidence>
<dbReference type="EMBL" id="JACGWM010000014">
    <property type="protein sequence ID" value="KAL0328231.1"/>
    <property type="molecule type" value="Genomic_DNA"/>
</dbReference>
<reference evidence="3" key="2">
    <citation type="journal article" date="2024" name="Plant">
        <title>Genomic evolution and insights into agronomic trait innovations of Sesamum species.</title>
        <authorList>
            <person name="Miao H."/>
            <person name="Wang L."/>
            <person name="Qu L."/>
            <person name="Liu H."/>
            <person name="Sun Y."/>
            <person name="Le M."/>
            <person name="Wang Q."/>
            <person name="Wei S."/>
            <person name="Zheng Y."/>
            <person name="Lin W."/>
            <person name="Duan Y."/>
            <person name="Cao H."/>
            <person name="Xiong S."/>
            <person name="Wang X."/>
            <person name="Wei L."/>
            <person name="Li C."/>
            <person name="Ma Q."/>
            <person name="Ju M."/>
            <person name="Zhao R."/>
            <person name="Li G."/>
            <person name="Mu C."/>
            <person name="Tian Q."/>
            <person name="Mei H."/>
            <person name="Zhang T."/>
            <person name="Gao T."/>
            <person name="Zhang H."/>
        </authorList>
    </citation>
    <scope>NUCLEOTIDE SEQUENCE</scope>
    <source>
        <strain evidence="3">KEN8</strain>
    </source>
</reference>
<dbReference type="InterPro" id="IPR032675">
    <property type="entry name" value="LRR_dom_sf"/>
</dbReference>
<comment type="caution">
    <text evidence="3">The sequence shown here is derived from an EMBL/GenBank/DDBJ whole genome shotgun (WGS) entry which is preliminary data.</text>
</comment>
<accession>A0AAW2MAP9</accession>
<feature type="domain" description="At1g61320/AtMIF1 LRR" evidence="2">
    <location>
        <begin position="118"/>
        <end position="432"/>
    </location>
</feature>
<dbReference type="InterPro" id="IPR055357">
    <property type="entry name" value="LRR_At1g61320_AtMIF1"/>
</dbReference>
<gene>
    <name evidence="3" type="ORF">Scaly_2255700</name>
</gene>
<proteinExistence type="predicted"/>
<feature type="compositionally biased region" description="Low complexity" evidence="1">
    <location>
        <begin position="7"/>
        <end position="21"/>
    </location>
</feature>
<dbReference type="AlphaFoldDB" id="A0AAW2MAP9"/>
<dbReference type="InterPro" id="IPR053772">
    <property type="entry name" value="At1g61320/At1g61330-like"/>
</dbReference>
<feature type="compositionally biased region" description="Pro residues" evidence="1">
    <location>
        <begin position="23"/>
        <end position="32"/>
    </location>
</feature>
<dbReference type="SUPFAM" id="SSF52047">
    <property type="entry name" value="RNI-like"/>
    <property type="match status" value="1"/>
</dbReference>
<dbReference type="PANTHER" id="PTHR34145">
    <property type="entry name" value="OS02G0105600 PROTEIN"/>
    <property type="match status" value="1"/>
</dbReference>
<evidence type="ECO:0000313" key="3">
    <source>
        <dbReference type="EMBL" id="KAL0328231.1"/>
    </source>
</evidence>
<dbReference type="PANTHER" id="PTHR34145:SF28">
    <property type="entry name" value="F-BOX DOMAIN-CONTAINING PROTEIN"/>
    <property type="match status" value="1"/>
</dbReference>
<reference evidence="3" key="1">
    <citation type="submission" date="2020-06" db="EMBL/GenBank/DDBJ databases">
        <authorList>
            <person name="Li T."/>
            <person name="Hu X."/>
            <person name="Zhang T."/>
            <person name="Song X."/>
            <person name="Zhang H."/>
            <person name="Dai N."/>
            <person name="Sheng W."/>
            <person name="Hou X."/>
            <person name="Wei L."/>
        </authorList>
    </citation>
    <scope>NUCLEOTIDE SEQUENCE</scope>
    <source>
        <strain evidence="3">KEN8</strain>
        <tissue evidence="3">Leaf</tissue>
    </source>
</reference>
<dbReference type="Pfam" id="PF23622">
    <property type="entry name" value="LRR_At1g61320_AtMIF1"/>
    <property type="match status" value="1"/>
</dbReference>
<feature type="region of interest" description="Disordered" evidence="1">
    <location>
        <begin position="1"/>
        <end position="34"/>
    </location>
</feature>
<protein>
    <submittedName>
        <fullName evidence="3">F-box/FBD/LRR-repeat protein</fullName>
    </submittedName>
</protein>
<name>A0AAW2MAP9_9LAMI</name>
<sequence length="478" mass="55083">MFLSTEASPADPSRSPASFSATHPPPKPPWHTPDPGSSYISAATSFASTMPTTCSSYPSSSGMNYVPQLDSYNDKLTANTQHVYFLDPHPHLVFLQTDLQRFHQPWQHILLREHSTRLYSFHLLFNYRRTTTQVNSWIRYAIASGVVVLLLSFPEDLFVKSEADAIEDEEETWQEYDFHFSNIRNSRVRCLKLNYCRIVWPKSLPCDGFSSLRSVYLCDVSVRAEVLDNVVSSCVNLEFLSLSCISYLRNFKIHSQTLKELELELFKIRHYKDAGSLEIYAPNLHRISFDRFSVAEYCSRDLSSLVEANVVFWGEDREDFNCEVLQLLTGVERLTLLDMCFYRHAWDYVMKVSATKSTSVSLVFKNLKFLELKIGYTEDKLLEIAAFLELCPVLETLVLDYYVERDFLFSECFKSKPPIFHIPNLKQVKMRNYRGTEMELYVVELLKLHNVVLEKILAFPQVANGKSSPPLVLLDSSP</sequence>
<evidence type="ECO:0000259" key="2">
    <source>
        <dbReference type="Pfam" id="PF23622"/>
    </source>
</evidence>